<dbReference type="Gene3D" id="3.40.190.290">
    <property type="match status" value="1"/>
</dbReference>
<reference evidence="8 10" key="2">
    <citation type="submission" date="2017-08" db="EMBL/GenBank/DDBJ databases">
        <authorList>
            <person name="Feschi L."/>
            <person name="Jeukens J."/>
            <person name="Emond-Rheault J.-G."/>
            <person name="Kukavica-Ibrulj I."/>
            <person name="Boyle B."/>
            <person name="Levesque R.C."/>
        </authorList>
    </citation>
    <scope>NUCLEOTIDE SEQUENCE [LARGE SCALE GENOMIC DNA]</scope>
    <source>
        <strain evidence="8 10">PA-W36</strain>
    </source>
</reference>
<gene>
    <name evidence="7" type="ORF">CAZ10_13160</name>
    <name evidence="6" type="ORF">GUL26_31590</name>
    <name evidence="8" type="ORF">IPC1295_11910</name>
</gene>
<evidence type="ECO:0000313" key="10">
    <source>
        <dbReference type="Proteomes" id="UP000284767"/>
    </source>
</evidence>
<sequence length="328" mass="37029">MALSESAGQRPALLRPAQGRDDRAYWHELFGSLEVVHFFLVTARCGCFMQAARSLDVKPTLLRKTLARLEERLGLHLFVHEGNALSLTREGRIVQAAGQRLVEDSQSHADLHRQQPLVRLAVAESVLHDVLSRELWGYLRKNANLRVALAELREGWPESAGPAEIAIWIADPGQPHPAMEGHFAAPARIAELEYQPHIGKRYSRERTRPASEDELDDYLLAQLHGHAASAALAPWNRRVAARQSGVIEVQSHDLLLQAILWGACIGLLPHYAGRLERNLAALPQVFDEPMRREVWMSVQPEAENRVEVRALLDLIEHAFDDRRDWFGR</sequence>
<dbReference type="Pfam" id="PF03466">
    <property type="entry name" value="LysR_substrate"/>
    <property type="match status" value="1"/>
</dbReference>
<dbReference type="AlphaFoldDB" id="A0A0D7MND6"/>
<dbReference type="GO" id="GO:0032993">
    <property type="term" value="C:protein-DNA complex"/>
    <property type="evidence" value="ECO:0007669"/>
    <property type="project" value="TreeGrafter"/>
</dbReference>
<evidence type="ECO:0000313" key="7">
    <source>
        <dbReference type="EMBL" id="OTI62507.1"/>
    </source>
</evidence>
<comment type="similarity">
    <text evidence="1">Belongs to the LysR transcriptional regulatory family.</text>
</comment>
<dbReference type="Proteomes" id="UP000194857">
    <property type="component" value="Unassembled WGS sequence"/>
</dbReference>
<dbReference type="Gene3D" id="1.10.10.10">
    <property type="entry name" value="Winged helix-like DNA-binding domain superfamily/Winged helix DNA-binding domain"/>
    <property type="match status" value="1"/>
</dbReference>
<dbReference type="InterPro" id="IPR036390">
    <property type="entry name" value="WH_DNA-bd_sf"/>
</dbReference>
<organism evidence="7 9">
    <name type="scientific">Pseudomonas aeruginosa</name>
    <dbReference type="NCBI Taxonomy" id="287"/>
    <lineage>
        <taxon>Bacteria</taxon>
        <taxon>Pseudomonadati</taxon>
        <taxon>Pseudomonadota</taxon>
        <taxon>Gammaproteobacteria</taxon>
        <taxon>Pseudomonadales</taxon>
        <taxon>Pseudomonadaceae</taxon>
        <taxon>Pseudomonas</taxon>
    </lineage>
</organism>
<dbReference type="EMBL" id="NFFZ01000005">
    <property type="protein sequence ID" value="OTI62507.1"/>
    <property type="molecule type" value="Genomic_DNA"/>
</dbReference>
<evidence type="ECO:0000313" key="9">
    <source>
        <dbReference type="Proteomes" id="UP000194857"/>
    </source>
</evidence>
<reference evidence="7 9" key="1">
    <citation type="submission" date="2017-05" db="EMBL/GenBank/DDBJ databases">
        <authorList>
            <person name="Song R."/>
            <person name="Chenine A.L."/>
            <person name="Ruprecht R.M."/>
        </authorList>
    </citation>
    <scope>NUCLEOTIDE SEQUENCE [LARGE SCALE GENOMIC DNA]</scope>
    <source>
        <strain evidence="7 9">S567_C10_BS</strain>
    </source>
</reference>
<reference evidence="8 10" key="3">
    <citation type="submission" date="2019-01" db="EMBL/GenBank/DDBJ databases">
        <title>The Pseudomonas aeruginosa pan-genome provides new insights on its population structure, horizontal gene transfer and pathogenicity.</title>
        <authorList>
            <person name="Freschi L."/>
            <person name="Vincent A.T."/>
            <person name="Jeukens J."/>
            <person name="Emond-Rheault J.-G."/>
            <person name="Kukavica-Ibrulj I."/>
            <person name="Dupont M.-J."/>
            <person name="Charette S.J."/>
            <person name="Boyle B."/>
            <person name="Levesque R.C."/>
        </authorList>
    </citation>
    <scope>NUCLEOTIDE SEQUENCE [LARGE SCALE GENOMIC DNA]</scope>
    <source>
        <strain evidence="8 10">PA-W36</strain>
    </source>
</reference>
<evidence type="ECO:0000259" key="5">
    <source>
        <dbReference type="PROSITE" id="PS50931"/>
    </source>
</evidence>
<dbReference type="PANTHER" id="PTHR30346:SF17">
    <property type="entry name" value="LYSR FAMILY TRANSCRIPTIONAL REGULATOR"/>
    <property type="match status" value="1"/>
</dbReference>
<evidence type="ECO:0000313" key="8">
    <source>
        <dbReference type="EMBL" id="RPM16873.1"/>
    </source>
</evidence>
<dbReference type="InterPro" id="IPR005119">
    <property type="entry name" value="LysR_subst-bd"/>
</dbReference>
<dbReference type="Pfam" id="PF00126">
    <property type="entry name" value="HTH_1"/>
    <property type="match status" value="1"/>
</dbReference>
<evidence type="ECO:0000256" key="4">
    <source>
        <dbReference type="ARBA" id="ARBA00023163"/>
    </source>
</evidence>
<accession>A0A0D7MND6</accession>
<dbReference type="GO" id="GO:0003700">
    <property type="term" value="F:DNA-binding transcription factor activity"/>
    <property type="evidence" value="ECO:0007669"/>
    <property type="project" value="InterPro"/>
</dbReference>
<dbReference type="EMBL" id="WXZT01000034">
    <property type="protein sequence ID" value="MZZ16813.1"/>
    <property type="molecule type" value="Genomic_DNA"/>
</dbReference>
<dbReference type="SUPFAM" id="SSF53850">
    <property type="entry name" value="Periplasmic binding protein-like II"/>
    <property type="match status" value="1"/>
</dbReference>
<dbReference type="PANTHER" id="PTHR30346">
    <property type="entry name" value="TRANSCRIPTIONAL DUAL REGULATOR HCAR-RELATED"/>
    <property type="match status" value="1"/>
</dbReference>
<name>A0A0D7MND6_PSEAI</name>
<dbReference type="GO" id="GO:0003677">
    <property type="term" value="F:DNA binding"/>
    <property type="evidence" value="ECO:0007669"/>
    <property type="project" value="UniProtKB-KW"/>
</dbReference>
<dbReference type="SUPFAM" id="SSF46785">
    <property type="entry name" value="Winged helix' DNA-binding domain"/>
    <property type="match status" value="1"/>
</dbReference>
<evidence type="ECO:0000313" key="6">
    <source>
        <dbReference type="EMBL" id="MZZ16813.1"/>
    </source>
</evidence>
<feature type="domain" description="HTH lysR-type" evidence="5">
    <location>
        <begin position="39"/>
        <end position="88"/>
    </location>
</feature>
<dbReference type="PROSITE" id="PS50931">
    <property type="entry name" value="HTH_LYSR"/>
    <property type="match status" value="1"/>
</dbReference>
<dbReference type="InterPro" id="IPR036388">
    <property type="entry name" value="WH-like_DNA-bd_sf"/>
</dbReference>
<evidence type="ECO:0000256" key="3">
    <source>
        <dbReference type="ARBA" id="ARBA00023125"/>
    </source>
</evidence>
<protein>
    <submittedName>
        <fullName evidence="6 7">Transcriptional regulator</fullName>
    </submittedName>
</protein>
<evidence type="ECO:0000256" key="1">
    <source>
        <dbReference type="ARBA" id="ARBA00009437"/>
    </source>
</evidence>
<dbReference type="Proteomes" id="UP000644192">
    <property type="component" value="Unassembled WGS sequence"/>
</dbReference>
<dbReference type="SMR" id="A0A0D7MND6"/>
<keyword evidence="2" id="KW-0805">Transcription regulation</keyword>
<proteinExistence type="inferred from homology"/>
<keyword evidence="4" id="KW-0804">Transcription</keyword>
<dbReference type="InterPro" id="IPR000847">
    <property type="entry name" value="LysR_HTH_N"/>
</dbReference>
<reference evidence="6" key="4">
    <citation type="submission" date="2020-01" db="EMBL/GenBank/DDBJ databases">
        <title>Bacteria Cultured from War Wounds Associated with the Conflict in Eastern Ukraine.</title>
        <authorList>
            <person name="Snesrud E."/>
            <person name="Galac M.R."/>
            <person name="Mc Gann P."/>
            <person name="Valentine K."/>
            <person name="Viacheslav K."/>
        </authorList>
    </citation>
    <scope>NUCLEOTIDE SEQUENCE</scope>
    <source>
        <strain evidence="6">VNMU148</strain>
    </source>
</reference>
<dbReference type="EMBL" id="NSNE01000006">
    <property type="protein sequence ID" value="RPM16873.1"/>
    <property type="molecule type" value="Genomic_DNA"/>
</dbReference>
<dbReference type="Proteomes" id="UP000284767">
    <property type="component" value="Unassembled WGS sequence"/>
</dbReference>
<evidence type="ECO:0000256" key="2">
    <source>
        <dbReference type="ARBA" id="ARBA00023015"/>
    </source>
</evidence>
<comment type="caution">
    <text evidence="7">The sequence shown here is derived from an EMBL/GenBank/DDBJ whole genome shotgun (WGS) entry which is preliminary data.</text>
</comment>
<dbReference type="RefSeq" id="WP_003098443.1">
    <property type="nucleotide sequence ID" value="NZ_AP024513.1"/>
</dbReference>
<keyword evidence="3" id="KW-0238">DNA-binding</keyword>